<organism evidence="1 2">
    <name type="scientific">Nocardia transvalensis</name>
    <dbReference type="NCBI Taxonomy" id="37333"/>
    <lineage>
        <taxon>Bacteria</taxon>
        <taxon>Bacillati</taxon>
        <taxon>Actinomycetota</taxon>
        <taxon>Actinomycetes</taxon>
        <taxon>Mycobacteriales</taxon>
        <taxon>Nocardiaceae</taxon>
        <taxon>Nocardia</taxon>
    </lineage>
</organism>
<gene>
    <name evidence="1" type="ORF">BJY24_006858</name>
</gene>
<dbReference type="EMBL" id="JACHIT010000002">
    <property type="protein sequence ID" value="MBB5917946.1"/>
    <property type="molecule type" value="Genomic_DNA"/>
</dbReference>
<reference evidence="1 2" key="1">
    <citation type="submission" date="2020-08" db="EMBL/GenBank/DDBJ databases">
        <title>Sequencing the genomes of 1000 actinobacteria strains.</title>
        <authorList>
            <person name="Klenk H.-P."/>
        </authorList>
    </citation>
    <scope>NUCLEOTIDE SEQUENCE [LARGE SCALE GENOMIC DNA]</scope>
    <source>
        <strain evidence="1 2">DSM 43582</strain>
    </source>
</reference>
<protein>
    <submittedName>
        <fullName evidence="1">Uncharacterized protein</fullName>
    </submittedName>
</protein>
<accession>A0A7W9PKX4</accession>
<comment type="caution">
    <text evidence="1">The sequence shown here is derived from an EMBL/GenBank/DDBJ whole genome shotgun (WGS) entry which is preliminary data.</text>
</comment>
<dbReference type="Proteomes" id="UP000540412">
    <property type="component" value="Unassembled WGS sequence"/>
</dbReference>
<evidence type="ECO:0000313" key="1">
    <source>
        <dbReference type="EMBL" id="MBB5917946.1"/>
    </source>
</evidence>
<evidence type="ECO:0000313" key="2">
    <source>
        <dbReference type="Proteomes" id="UP000540412"/>
    </source>
</evidence>
<dbReference type="AlphaFoldDB" id="A0A7W9PKX4"/>
<keyword evidence="2" id="KW-1185">Reference proteome</keyword>
<sequence>MTVLPPPPRACARPSSTARSVRSGVWLVVLTVALSALGVGCSDSSESSADPDVEPSGLGKEVTVPISATVTSVVRPGEEPRDLLRPGYEIGTSQQVTLRTVHHIEQQINDQAARDFSPPSMRIPLTARTEREGVDLTLGSPSSTDPNLARQLQSADGSHAGFEMSELGAITALRMEPTAATPDAARAALEQAFYQAVYQSVAFPTEPVGEGAVWTVHQQVSSGVPLDQVTTATLTRREGNLLTIELDVTQTPKTAEWQLPNNAGTLDIADYLMHGSGTITVDLGLPLPVSGSVTVGGRQFYKDPSSAVMLRQNISTQVQWGE</sequence>
<proteinExistence type="predicted"/>
<name>A0A7W9PKX4_9NOCA</name>